<feature type="domain" description="YCII-related" evidence="1">
    <location>
        <begin position="33"/>
        <end position="114"/>
    </location>
</feature>
<dbReference type="InterPro" id="IPR005545">
    <property type="entry name" value="YCII"/>
</dbReference>
<evidence type="ECO:0000313" key="2">
    <source>
        <dbReference type="EMBL" id="CAA7259194.1"/>
    </source>
</evidence>
<accession>A0A8S0W1Y1</accession>
<name>A0A8S0W1Y1_CYCAE</name>
<sequence>MFKRPLWQLASRAMASSATTPVKHRFLVYAPDKTEPGTLERRLSVRESHLAVAKENIASGFIRVGGMMTTPEALTNPDAPKKMVGSALICEAETIEQVRKMVESDIYYTSGVWDPEKIVILPFFAATPIP</sequence>
<dbReference type="InterPro" id="IPR051807">
    <property type="entry name" value="Sec-metab_biosynth-assoc"/>
</dbReference>
<gene>
    <name evidence="2" type="ORF">AAE3_LOCUS1503</name>
</gene>
<evidence type="ECO:0000313" key="3">
    <source>
        <dbReference type="Proteomes" id="UP000467700"/>
    </source>
</evidence>
<dbReference type="AlphaFoldDB" id="A0A8S0W1Y1"/>
<dbReference type="OrthoDB" id="5519740at2759"/>
<comment type="caution">
    <text evidence="2">The sequence shown here is derived from an EMBL/GenBank/DDBJ whole genome shotgun (WGS) entry which is preliminary data.</text>
</comment>
<dbReference type="InterPro" id="IPR011008">
    <property type="entry name" value="Dimeric_a/b-barrel"/>
</dbReference>
<proteinExistence type="predicted"/>
<evidence type="ECO:0000259" key="1">
    <source>
        <dbReference type="Pfam" id="PF03795"/>
    </source>
</evidence>
<dbReference type="PANTHER" id="PTHR33606">
    <property type="entry name" value="PROTEIN YCII"/>
    <property type="match status" value="1"/>
</dbReference>
<organism evidence="2 3">
    <name type="scientific">Cyclocybe aegerita</name>
    <name type="common">Black poplar mushroom</name>
    <name type="synonym">Agrocybe aegerita</name>
    <dbReference type="NCBI Taxonomy" id="1973307"/>
    <lineage>
        <taxon>Eukaryota</taxon>
        <taxon>Fungi</taxon>
        <taxon>Dikarya</taxon>
        <taxon>Basidiomycota</taxon>
        <taxon>Agaricomycotina</taxon>
        <taxon>Agaricomycetes</taxon>
        <taxon>Agaricomycetidae</taxon>
        <taxon>Agaricales</taxon>
        <taxon>Agaricineae</taxon>
        <taxon>Bolbitiaceae</taxon>
        <taxon>Cyclocybe</taxon>
    </lineage>
</organism>
<dbReference type="SUPFAM" id="SSF54909">
    <property type="entry name" value="Dimeric alpha+beta barrel"/>
    <property type="match status" value="1"/>
</dbReference>
<protein>
    <recommendedName>
        <fullName evidence="1">YCII-related domain-containing protein</fullName>
    </recommendedName>
</protein>
<reference evidence="2 3" key="1">
    <citation type="submission" date="2020-01" db="EMBL/GenBank/DDBJ databases">
        <authorList>
            <person name="Gupta K D."/>
        </authorList>
    </citation>
    <scope>NUCLEOTIDE SEQUENCE [LARGE SCALE GENOMIC DNA]</scope>
</reference>
<keyword evidence="3" id="KW-1185">Reference proteome</keyword>
<dbReference type="PANTHER" id="PTHR33606:SF3">
    <property type="entry name" value="PROTEIN YCII"/>
    <property type="match status" value="1"/>
</dbReference>
<dbReference type="Proteomes" id="UP000467700">
    <property type="component" value="Unassembled WGS sequence"/>
</dbReference>
<dbReference type="EMBL" id="CACVBS010000013">
    <property type="protein sequence ID" value="CAA7259194.1"/>
    <property type="molecule type" value="Genomic_DNA"/>
</dbReference>
<dbReference type="Gene3D" id="3.30.70.1060">
    <property type="entry name" value="Dimeric alpha+beta barrel"/>
    <property type="match status" value="1"/>
</dbReference>
<dbReference type="Pfam" id="PF03795">
    <property type="entry name" value="YCII"/>
    <property type="match status" value="1"/>
</dbReference>